<organism evidence="1 2">
    <name type="scientific">Luteolibacter soli</name>
    <dbReference type="NCBI Taxonomy" id="3135280"/>
    <lineage>
        <taxon>Bacteria</taxon>
        <taxon>Pseudomonadati</taxon>
        <taxon>Verrucomicrobiota</taxon>
        <taxon>Verrucomicrobiia</taxon>
        <taxon>Verrucomicrobiales</taxon>
        <taxon>Verrucomicrobiaceae</taxon>
        <taxon>Luteolibacter</taxon>
    </lineage>
</organism>
<dbReference type="PANTHER" id="PTHR47176:SF1">
    <property type="entry name" value="OS04G0577500 PROTEIN"/>
    <property type="match status" value="1"/>
</dbReference>
<sequence>MTLYDSHNHLQRFADPAKIIAEMRAAGVAGCVVNGTGEDDWETVARLTETFPDFVQPAFGLHPWKAHLRSGNWLALLENFLDRFPNASIGECGLDGWVSSPSLEVQREVFLPQLARARERSLPVTIHALKAWEPLFAAFDQEKPPENFLLHSFGGSPELVKRLADLGAWFSFSGYFLQPRKAKVVEAFKAVPQDRLLVETDAPDMMPPEEFITHPTAEGNHPANLTRIARALAERLETGEENLVALTAENHRRFFNSDR</sequence>
<dbReference type="SUPFAM" id="SSF51556">
    <property type="entry name" value="Metallo-dependent hydrolases"/>
    <property type="match status" value="1"/>
</dbReference>
<dbReference type="CDD" id="cd01310">
    <property type="entry name" value="TatD_DNAse"/>
    <property type="match status" value="1"/>
</dbReference>
<gene>
    <name evidence="1" type="ORF">WKV53_26145</name>
</gene>
<dbReference type="EC" id="3.1.-.-" evidence="1"/>
<dbReference type="EMBL" id="JBBUKT010000015">
    <property type="protein sequence ID" value="MEK7954025.1"/>
    <property type="molecule type" value="Genomic_DNA"/>
</dbReference>
<dbReference type="Gene3D" id="3.20.20.140">
    <property type="entry name" value="Metal-dependent hydrolases"/>
    <property type="match status" value="1"/>
</dbReference>
<evidence type="ECO:0000313" key="2">
    <source>
        <dbReference type="Proteomes" id="UP001371305"/>
    </source>
</evidence>
<dbReference type="RefSeq" id="WP_341407791.1">
    <property type="nucleotide sequence ID" value="NZ_JBBUKT010000015.1"/>
</dbReference>
<protein>
    <submittedName>
        <fullName evidence="1">TatD family hydrolase</fullName>
        <ecNumber evidence="1">3.1.-.-</ecNumber>
    </submittedName>
</protein>
<dbReference type="InterPro" id="IPR001130">
    <property type="entry name" value="TatD-like"/>
</dbReference>
<name>A0ABU9B1Y4_9BACT</name>
<dbReference type="Proteomes" id="UP001371305">
    <property type="component" value="Unassembled WGS sequence"/>
</dbReference>
<dbReference type="PIRSF" id="PIRSF005902">
    <property type="entry name" value="DNase_TatD"/>
    <property type="match status" value="1"/>
</dbReference>
<evidence type="ECO:0000313" key="1">
    <source>
        <dbReference type="EMBL" id="MEK7954025.1"/>
    </source>
</evidence>
<proteinExistence type="predicted"/>
<keyword evidence="2" id="KW-1185">Reference proteome</keyword>
<dbReference type="PANTHER" id="PTHR47176">
    <property type="entry name" value="OSJNBA0020J04.13 PROTEIN"/>
    <property type="match status" value="1"/>
</dbReference>
<reference evidence="1 2" key="1">
    <citation type="submission" date="2024-04" db="EMBL/GenBank/DDBJ databases">
        <title>Luteolibacter sp. isolated from soil.</title>
        <authorList>
            <person name="An J."/>
        </authorList>
    </citation>
    <scope>NUCLEOTIDE SEQUENCE [LARGE SCALE GENOMIC DNA]</scope>
    <source>
        <strain evidence="1 2">Y139</strain>
    </source>
</reference>
<dbReference type="GO" id="GO:0016787">
    <property type="term" value="F:hydrolase activity"/>
    <property type="evidence" value="ECO:0007669"/>
    <property type="project" value="UniProtKB-KW"/>
</dbReference>
<dbReference type="Pfam" id="PF01026">
    <property type="entry name" value="TatD_DNase"/>
    <property type="match status" value="1"/>
</dbReference>
<keyword evidence="1" id="KW-0378">Hydrolase</keyword>
<accession>A0ABU9B1Y4</accession>
<comment type="caution">
    <text evidence="1">The sequence shown here is derived from an EMBL/GenBank/DDBJ whole genome shotgun (WGS) entry which is preliminary data.</text>
</comment>
<dbReference type="InterPro" id="IPR032466">
    <property type="entry name" value="Metal_Hydrolase"/>
</dbReference>